<name>A0A1M5CPJ3_9FLAO</name>
<organism evidence="3 4">
    <name type="scientific">Flavobacterium fontis</name>
    <dbReference type="NCBI Taxonomy" id="1124188"/>
    <lineage>
        <taxon>Bacteria</taxon>
        <taxon>Pseudomonadati</taxon>
        <taxon>Bacteroidota</taxon>
        <taxon>Flavobacteriia</taxon>
        <taxon>Flavobacteriales</taxon>
        <taxon>Flavobacteriaceae</taxon>
        <taxon>Flavobacterium</taxon>
    </lineage>
</organism>
<dbReference type="PANTHER" id="PTHR12526:SF630">
    <property type="entry name" value="GLYCOSYLTRANSFERASE"/>
    <property type="match status" value="1"/>
</dbReference>
<dbReference type="OrthoDB" id="9811239at2"/>
<protein>
    <submittedName>
        <fullName evidence="3">Glycosyltransferase involved in cell wall bisynthesis</fullName>
    </submittedName>
</protein>
<dbReference type="SUPFAM" id="SSF53756">
    <property type="entry name" value="UDP-Glycosyltransferase/glycogen phosphorylase"/>
    <property type="match status" value="1"/>
</dbReference>
<dbReference type="InterPro" id="IPR028098">
    <property type="entry name" value="Glyco_trans_4-like_N"/>
</dbReference>
<proteinExistence type="predicted"/>
<feature type="domain" description="Glycosyl transferase family 1" evidence="1">
    <location>
        <begin position="187"/>
        <end position="349"/>
    </location>
</feature>
<dbReference type="GO" id="GO:0016757">
    <property type="term" value="F:glycosyltransferase activity"/>
    <property type="evidence" value="ECO:0007669"/>
    <property type="project" value="InterPro"/>
</dbReference>
<gene>
    <name evidence="3" type="ORF">SAMN05444377_11285</name>
</gene>
<dbReference type="Proteomes" id="UP000184147">
    <property type="component" value="Unassembled WGS sequence"/>
</dbReference>
<dbReference type="STRING" id="1124188.SAMN05444377_11285"/>
<dbReference type="Pfam" id="PF13439">
    <property type="entry name" value="Glyco_transf_4"/>
    <property type="match status" value="1"/>
</dbReference>
<evidence type="ECO:0000259" key="2">
    <source>
        <dbReference type="Pfam" id="PF13439"/>
    </source>
</evidence>
<keyword evidence="4" id="KW-1185">Reference proteome</keyword>
<feature type="domain" description="Glycosyltransferase subfamily 4-like N-terminal" evidence="2">
    <location>
        <begin position="14"/>
        <end position="180"/>
    </location>
</feature>
<dbReference type="EMBL" id="FQVQ01000012">
    <property type="protein sequence ID" value="SHF56641.1"/>
    <property type="molecule type" value="Genomic_DNA"/>
</dbReference>
<dbReference type="InterPro" id="IPR001296">
    <property type="entry name" value="Glyco_trans_1"/>
</dbReference>
<sequence>MKVLFTTDQIYKHGGIEKVMALKANYFARTLGYSVTILTTEQMGKAPCYPLDPSISLIDLELNYVRHKSYFHPVNFFRVFTHYRRWHKALQTCSPDVVVVCNYAFDFFWTPFRVGSQVKTIKEYHSSRFYYHQSRQKASIFRRLWDRFYGYFESKYTKVVVLNPDEVAFYPQAKTVVIPNPMARFPQQASLKATKAIAAGRIAPVKGFERMIALWRDVVVQHPDWQLDIYGEGEPEYIAQLQQLIQHYQLDQHVFFKTPVPSLQPVLLDYSFYLMTSWTECFPMVLLEALSVGLPILAYDSPTGPRHIVTHKEDGFLAPDGDSATMLKNITFVIHNSHERQAMGARAYQHSSRFELPVVMASWQTLIEKKG</sequence>
<evidence type="ECO:0000313" key="3">
    <source>
        <dbReference type="EMBL" id="SHF56641.1"/>
    </source>
</evidence>
<dbReference type="Pfam" id="PF00534">
    <property type="entry name" value="Glycos_transf_1"/>
    <property type="match status" value="1"/>
</dbReference>
<dbReference type="AlphaFoldDB" id="A0A1M5CPJ3"/>
<evidence type="ECO:0000259" key="1">
    <source>
        <dbReference type="Pfam" id="PF00534"/>
    </source>
</evidence>
<dbReference type="Gene3D" id="3.40.50.2000">
    <property type="entry name" value="Glycogen Phosphorylase B"/>
    <property type="match status" value="2"/>
</dbReference>
<evidence type="ECO:0000313" key="4">
    <source>
        <dbReference type="Proteomes" id="UP000184147"/>
    </source>
</evidence>
<reference evidence="3 4" key="1">
    <citation type="submission" date="2016-11" db="EMBL/GenBank/DDBJ databases">
        <authorList>
            <person name="Jaros S."/>
            <person name="Januszkiewicz K."/>
            <person name="Wedrychowicz H."/>
        </authorList>
    </citation>
    <scope>NUCLEOTIDE SEQUENCE [LARGE SCALE GENOMIC DNA]</scope>
    <source>
        <strain evidence="3 4">DSM 25660</strain>
    </source>
</reference>
<keyword evidence="3" id="KW-0808">Transferase</keyword>
<accession>A0A1M5CPJ3</accession>
<dbReference type="PANTHER" id="PTHR12526">
    <property type="entry name" value="GLYCOSYLTRANSFERASE"/>
    <property type="match status" value="1"/>
</dbReference>
<dbReference type="RefSeq" id="WP_073364041.1">
    <property type="nucleotide sequence ID" value="NZ_FQVQ01000012.1"/>
</dbReference>
<dbReference type="CDD" id="cd03820">
    <property type="entry name" value="GT4_AmsD-like"/>
    <property type="match status" value="1"/>
</dbReference>